<dbReference type="InterPro" id="IPR001492">
    <property type="entry name" value="Flagellin"/>
</dbReference>
<dbReference type="PATRIC" id="fig|1768241.3.peg.109"/>
<dbReference type="PANTHER" id="PTHR42792">
    <property type="entry name" value="FLAGELLIN"/>
    <property type="match status" value="1"/>
</dbReference>
<dbReference type="GO" id="GO:0005198">
    <property type="term" value="F:structural molecule activity"/>
    <property type="evidence" value="ECO:0007669"/>
    <property type="project" value="UniProtKB-UniRule"/>
</dbReference>
<dbReference type="AlphaFoldDB" id="A0A132C291"/>
<sequence length="335" mass="35999">MNVTSFGDMAQYLFLRNRSVDLTKQLDTLTQEMSTGIASDLPTKLGGDLGFVADLERSISKLDSYQVAAQESALFASTAQGYMERINNNALDLGSDILALTSTANATTAEELAQQSVSFLKETINNLNGQLSGRSLFAGTDTSTVPLESADTMMAALVTEVGTLTDVDDIAQAVQDWFDDPSGFDAIMYNGSTNSMSSVRIGASEEVNFSLRADDEAFKQAMKSFALGGLASGDYLSHLSTVEAADLVARAGEELMTTQSELTDIQSNIGFIEARIEETQTRNSAALTSLGTTLNDLILADPAETASRIEEVQFQLEALYTVTVRSSQLNLLNYM</sequence>
<accession>A0A132C291</accession>
<keyword evidence="6" id="KW-0966">Cell projection</keyword>
<dbReference type="GO" id="GO:0005576">
    <property type="term" value="C:extracellular region"/>
    <property type="evidence" value="ECO:0007669"/>
    <property type="project" value="UniProtKB-SubCell"/>
</dbReference>
<comment type="similarity">
    <text evidence="1 3">Belongs to the bacterial flagellin family.</text>
</comment>
<keyword evidence="2 3" id="KW-0975">Bacterial flagellum</keyword>
<evidence type="ECO:0000256" key="3">
    <source>
        <dbReference type="RuleBase" id="RU362073"/>
    </source>
</evidence>
<dbReference type="EMBL" id="LPUY01000008">
    <property type="protein sequence ID" value="KUP94775.1"/>
    <property type="molecule type" value="Genomic_DNA"/>
</dbReference>
<organism evidence="6 7">
    <name type="scientific">Tritonibacter horizontis</name>
    <dbReference type="NCBI Taxonomy" id="1768241"/>
    <lineage>
        <taxon>Bacteria</taxon>
        <taxon>Pseudomonadati</taxon>
        <taxon>Pseudomonadota</taxon>
        <taxon>Alphaproteobacteria</taxon>
        <taxon>Rhodobacterales</taxon>
        <taxon>Paracoccaceae</taxon>
        <taxon>Tritonibacter</taxon>
    </lineage>
</organism>
<dbReference type="Pfam" id="PF00700">
    <property type="entry name" value="Flagellin_C"/>
    <property type="match status" value="1"/>
</dbReference>
<dbReference type="Proteomes" id="UP000068382">
    <property type="component" value="Unassembled WGS sequence"/>
</dbReference>
<comment type="function">
    <text evidence="3">Flagellin is the subunit protein which polymerizes to form the filaments of bacterial flagella.</text>
</comment>
<keyword evidence="7" id="KW-1185">Reference proteome</keyword>
<dbReference type="GO" id="GO:0009288">
    <property type="term" value="C:bacterial-type flagellum"/>
    <property type="evidence" value="ECO:0007669"/>
    <property type="project" value="UniProtKB-SubCell"/>
</dbReference>
<reference evidence="6 7" key="1">
    <citation type="submission" date="2015-12" db="EMBL/GenBank/DDBJ databases">
        <title>Genome sequence of the marine Rhodobacteraceae strain O3.65, Candidatus Tritonibacter horizontis.</title>
        <authorList>
            <person name="Poehlein A."/>
            <person name="Giebel H.A."/>
            <person name="Voget S."/>
            <person name="Brinkhoff T."/>
        </authorList>
    </citation>
    <scope>NUCLEOTIDE SEQUENCE [LARGE SCALE GENOMIC DNA]</scope>
    <source>
        <strain evidence="6 7">O3.65</strain>
    </source>
</reference>
<evidence type="ECO:0000256" key="2">
    <source>
        <dbReference type="ARBA" id="ARBA00023143"/>
    </source>
</evidence>
<dbReference type="Pfam" id="PF00669">
    <property type="entry name" value="Flagellin_N"/>
    <property type="match status" value="1"/>
</dbReference>
<evidence type="ECO:0000313" key="7">
    <source>
        <dbReference type="Proteomes" id="UP000068382"/>
    </source>
</evidence>
<evidence type="ECO:0000259" key="5">
    <source>
        <dbReference type="Pfam" id="PF00700"/>
    </source>
</evidence>
<feature type="domain" description="Flagellin C-terminal" evidence="5">
    <location>
        <begin position="260"/>
        <end position="335"/>
    </location>
</feature>
<dbReference type="SUPFAM" id="SSF64518">
    <property type="entry name" value="Phase 1 flagellin"/>
    <property type="match status" value="1"/>
</dbReference>
<keyword evidence="6" id="KW-0969">Cilium</keyword>
<evidence type="ECO:0000259" key="4">
    <source>
        <dbReference type="Pfam" id="PF00669"/>
    </source>
</evidence>
<dbReference type="InterPro" id="IPR046358">
    <property type="entry name" value="Flagellin_C"/>
</dbReference>
<dbReference type="OrthoDB" id="7312911at2"/>
<comment type="caution">
    <text evidence="6">The sequence shown here is derived from an EMBL/GenBank/DDBJ whole genome shotgun (WGS) entry which is preliminary data.</text>
</comment>
<dbReference type="RefSeq" id="WP_068239209.1">
    <property type="nucleotide sequence ID" value="NZ_LPUY01000008.1"/>
</dbReference>
<keyword evidence="3" id="KW-0964">Secreted</keyword>
<dbReference type="PANTHER" id="PTHR42792:SF1">
    <property type="entry name" value="FLAGELLAR HOOK-ASSOCIATED PROTEIN 3"/>
    <property type="match status" value="1"/>
</dbReference>
<proteinExistence type="inferred from homology"/>
<feature type="domain" description="Flagellin N-terminal" evidence="4">
    <location>
        <begin position="22"/>
        <end position="142"/>
    </location>
</feature>
<dbReference type="InterPro" id="IPR001029">
    <property type="entry name" value="Flagellin_N"/>
</dbReference>
<gene>
    <name evidence="6" type="ORF">TRIHO_01080</name>
</gene>
<evidence type="ECO:0000313" key="6">
    <source>
        <dbReference type="EMBL" id="KUP94775.1"/>
    </source>
</evidence>
<comment type="subcellular location">
    <subcellularLocation>
        <location evidence="3">Secreted</location>
    </subcellularLocation>
    <subcellularLocation>
        <location evidence="3">Bacterial flagellum</location>
    </subcellularLocation>
</comment>
<dbReference type="Gene3D" id="1.20.1330.10">
    <property type="entry name" value="f41 fragment of flagellin, N-terminal domain"/>
    <property type="match status" value="1"/>
</dbReference>
<name>A0A132C291_9RHOB</name>
<evidence type="ECO:0000256" key="1">
    <source>
        <dbReference type="ARBA" id="ARBA00005709"/>
    </source>
</evidence>
<keyword evidence="6" id="KW-0282">Flagellum</keyword>
<protein>
    <recommendedName>
        <fullName evidence="3">Flagellin</fullName>
    </recommendedName>
</protein>